<protein>
    <recommendedName>
        <fullName evidence="2">VOC domain-containing protein</fullName>
    </recommendedName>
</protein>
<dbReference type="SUPFAM" id="SSF54593">
    <property type="entry name" value="Glyoxalase/Bleomycin resistance protein/Dihydroxybiphenyl dioxygenase"/>
    <property type="match status" value="1"/>
</dbReference>
<dbReference type="AlphaFoldDB" id="A0A0F9CXD1"/>
<organism evidence="1">
    <name type="scientific">marine sediment metagenome</name>
    <dbReference type="NCBI Taxonomy" id="412755"/>
    <lineage>
        <taxon>unclassified sequences</taxon>
        <taxon>metagenomes</taxon>
        <taxon>ecological metagenomes</taxon>
    </lineage>
</organism>
<dbReference type="InterPro" id="IPR029068">
    <property type="entry name" value="Glyas_Bleomycin-R_OHBP_Dase"/>
</dbReference>
<accession>A0A0F9CXD1</accession>
<proteinExistence type="predicted"/>
<gene>
    <name evidence="1" type="ORF">LCGC14_2615220</name>
</gene>
<dbReference type="EMBL" id="LAZR01044490">
    <property type="protein sequence ID" value="KKL04523.1"/>
    <property type="molecule type" value="Genomic_DNA"/>
</dbReference>
<evidence type="ECO:0008006" key="2">
    <source>
        <dbReference type="Google" id="ProtNLM"/>
    </source>
</evidence>
<dbReference type="Gene3D" id="3.10.180.10">
    <property type="entry name" value="2,3-Dihydroxybiphenyl 1,2-Dioxygenase, domain 1"/>
    <property type="match status" value="1"/>
</dbReference>
<reference evidence="1" key="1">
    <citation type="journal article" date="2015" name="Nature">
        <title>Complex archaea that bridge the gap between prokaryotes and eukaryotes.</title>
        <authorList>
            <person name="Spang A."/>
            <person name="Saw J.H."/>
            <person name="Jorgensen S.L."/>
            <person name="Zaremba-Niedzwiedzka K."/>
            <person name="Martijn J."/>
            <person name="Lind A.E."/>
            <person name="van Eijk R."/>
            <person name="Schleper C."/>
            <person name="Guy L."/>
            <person name="Ettema T.J."/>
        </authorList>
    </citation>
    <scope>NUCLEOTIDE SEQUENCE</scope>
</reference>
<evidence type="ECO:0000313" key="1">
    <source>
        <dbReference type="EMBL" id="KKL04523.1"/>
    </source>
</evidence>
<sequence>MPALSKATLPCELSILTVVRTCRDEPELLNTSGVIFTDWNLLITEDEQGIDGGLQKRENTSDEIFNYIGVPSVDEFCKKIEKNGGEILIQKSPIPGIGYYAFFKDTEGNRLGIFEADESAK</sequence>
<name>A0A0F9CXD1_9ZZZZ</name>
<comment type="caution">
    <text evidence="1">The sequence shown here is derived from an EMBL/GenBank/DDBJ whole genome shotgun (WGS) entry which is preliminary data.</text>
</comment>